<feature type="transmembrane region" description="Helical" evidence="1">
    <location>
        <begin position="6"/>
        <end position="25"/>
    </location>
</feature>
<evidence type="ECO:0000256" key="1">
    <source>
        <dbReference type="SAM" id="Phobius"/>
    </source>
</evidence>
<keyword evidence="1" id="KW-0812">Transmembrane</keyword>
<gene>
    <name evidence="2" type="ORF">A2746_01390</name>
</gene>
<comment type="caution">
    <text evidence="2">The sequence shown here is derived from an EMBL/GenBank/DDBJ whole genome shotgun (WGS) entry which is preliminary data.</text>
</comment>
<dbReference type="EMBL" id="MGJJ01000019">
    <property type="protein sequence ID" value="OGN04990.1"/>
    <property type="molecule type" value="Genomic_DNA"/>
</dbReference>
<accession>A0A1F8EXC1</accession>
<dbReference type="STRING" id="1802669.A2746_01390"/>
<sequence length="179" mass="19676">MKNIKIFILFFAVFILDTVVMPALFNFKENIAVFLLISAWLAANAGSTGILAGVFMSFGAEILSGANPGVFVLSFLAAALIFFIAVKFIILGQDGIFSHSARVYFQKLIVTIGIFIVFALLSILINNLLYAANGYFLLISAMAVNAKMIVYIIVWSAIFTVLLNRKKPNAESRFLNSLF</sequence>
<keyword evidence="1" id="KW-0472">Membrane</keyword>
<reference evidence="2 3" key="1">
    <citation type="journal article" date="2016" name="Nat. Commun.">
        <title>Thousands of microbial genomes shed light on interconnected biogeochemical processes in an aquifer system.</title>
        <authorList>
            <person name="Anantharaman K."/>
            <person name="Brown C.T."/>
            <person name="Hug L.A."/>
            <person name="Sharon I."/>
            <person name="Castelle C.J."/>
            <person name="Probst A.J."/>
            <person name="Thomas B.C."/>
            <person name="Singh A."/>
            <person name="Wilkins M.J."/>
            <person name="Karaoz U."/>
            <person name="Brodie E.L."/>
            <person name="Williams K.H."/>
            <person name="Hubbard S.S."/>
            <person name="Banfield J.F."/>
        </authorList>
    </citation>
    <scope>NUCLEOTIDE SEQUENCE [LARGE SCALE GENOMIC DNA]</scope>
</reference>
<feature type="transmembrane region" description="Helical" evidence="1">
    <location>
        <begin position="104"/>
        <end position="129"/>
    </location>
</feature>
<feature type="transmembrane region" description="Helical" evidence="1">
    <location>
        <begin position="135"/>
        <end position="163"/>
    </location>
</feature>
<feature type="transmembrane region" description="Helical" evidence="1">
    <location>
        <begin position="70"/>
        <end position="92"/>
    </location>
</feature>
<protein>
    <submittedName>
        <fullName evidence="2">Uncharacterized protein</fullName>
    </submittedName>
</protein>
<name>A0A1F8EXC1_9BACT</name>
<dbReference type="AlphaFoldDB" id="A0A1F8EXC1"/>
<evidence type="ECO:0000313" key="3">
    <source>
        <dbReference type="Proteomes" id="UP000177419"/>
    </source>
</evidence>
<dbReference type="Proteomes" id="UP000177419">
    <property type="component" value="Unassembled WGS sequence"/>
</dbReference>
<feature type="transmembrane region" description="Helical" evidence="1">
    <location>
        <begin position="32"/>
        <end position="58"/>
    </location>
</feature>
<proteinExistence type="predicted"/>
<organism evidence="2 3">
    <name type="scientific">Candidatus Yanofskybacteria bacterium RIFCSPHIGHO2_01_FULL_44_22</name>
    <dbReference type="NCBI Taxonomy" id="1802669"/>
    <lineage>
        <taxon>Bacteria</taxon>
        <taxon>Candidatus Yanofskyibacteriota</taxon>
    </lineage>
</organism>
<keyword evidence="1" id="KW-1133">Transmembrane helix</keyword>
<evidence type="ECO:0000313" key="2">
    <source>
        <dbReference type="EMBL" id="OGN04990.1"/>
    </source>
</evidence>